<sequence length="182" mass="20064">MSKAPKKGLNYRLILLTVVFGAIVLIPIFMKVKSSNPDFVVTKVKIAESELVGFKEKVDAMVAKYTVRHDGDMPIVHPPAGSDVYLLAKNYDWGKFTLELEQGEKYRLHLATLDMKHAIVVRELRLMNRIKVGEFKTIEFSPSAAGTFDLICGQFCGSGHAGMVGKIIITENAAVHKPSDGS</sequence>
<dbReference type="EMBL" id="BDFD01000002">
    <property type="protein sequence ID" value="GAV19389.1"/>
    <property type="molecule type" value="Genomic_DNA"/>
</dbReference>
<evidence type="ECO:0000313" key="4">
    <source>
        <dbReference type="Proteomes" id="UP000231632"/>
    </source>
</evidence>
<feature type="domain" description="Cytochrome oxidase subunit II copper A binding" evidence="2">
    <location>
        <begin position="79"/>
        <end position="181"/>
    </location>
</feature>
<comment type="caution">
    <text evidence="3">The sequence shown here is derived from an EMBL/GenBank/DDBJ whole genome shotgun (WGS) entry which is preliminary data.</text>
</comment>
<dbReference type="GO" id="GO:0004129">
    <property type="term" value="F:cytochrome-c oxidase activity"/>
    <property type="evidence" value="ECO:0007669"/>
    <property type="project" value="InterPro"/>
</dbReference>
<proteinExistence type="predicted"/>
<keyword evidence="1" id="KW-1133">Transmembrane helix</keyword>
<organism evidence="3 4">
    <name type="scientific">Mariprofundus micogutta</name>
    <dbReference type="NCBI Taxonomy" id="1921010"/>
    <lineage>
        <taxon>Bacteria</taxon>
        <taxon>Pseudomonadati</taxon>
        <taxon>Pseudomonadota</taxon>
        <taxon>Candidatius Mariprofundia</taxon>
        <taxon>Mariprofundales</taxon>
        <taxon>Mariprofundaceae</taxon>
        <taxon>Mariprofundus</taxon>
    </lineage>
</organism>
<evidence type="ECO:0000259" key="2">
    <source>
        <dbReference type="PROSITE" id="PS50857"/>
    </source>
</evidence>
<keyword evidence="1" id="KW-0472">Membrane</keyword>
<accession>A0A1L8CKJ7</accession>
<evidence type="ECO:0000313" key="3">
    <source>
        <dbReference type="EMBL" id="GAV19389.1"/>
    </source>
</evidence>
<dbReference type="OrthoDB" id="9759695at2"/>
<dbReference type="Proteomes" id="UP000231632">
    <property type="component" value="Unassembled WGS sequence"/>
</dbReference>
<dbReference type="Gene3D" id="2.60.40.420">
    <property type="entry name" value="Cupredoxins - blue copper proteins"/>
    <property type="match status" value="1"/>
</dbReference>
<dbReference type="InterPro" id="IPR002429">
    <property type="entry name" value="CcO_II-like_C"/>
</dbReference>
<keyword evidence="1" id="KW-0812">Transmembrane</keyword>
<feature type="transmembrane region" description="Helical" evidence="1">
    <location>
        <begin position="12"/>
        <end position="30"/>
    </location>
</feature>
<dbReference type="GO" id="GO:0016020">
    <property type="term" value="C:membrane"/>
    <property type="evidence" value="ECO:0007669"/>
    <property type="project" value="InterPro"/>
</dbReference>
<dbReference type="STRING" id="1921010.MMIC_P0323"/>
<protein>
    <submittedName>
        <fullName evidence="3">Cytochrome c oxidase subunit 2</fullName>
    </submittedName>
</protein>
<dbReference type="RefSeq" id="WP_072658583.1">
    <property type="nucleotide sequence ID" value="NZ_BDFD01000002.1"/>
</dbReference>
<dbReference type="PROSITE" id="PS50857">
    <property type="entry name" value="COX2_CUA"/>
    <property type="match status" value="1"/>
</dbReference>
<dbReference type="SUPFAM" id="SSF49503">
    <property type="entry name" value="Cupredoxins"/>
    <property type="match status" value="1"/>
</dbReference>
<keyword evidence="4" id="KW-1185">Reference proteome</keyword>
<evidence type="ECO:0000256" key="1">
    <source>
        <dbReference type="SAM" id="Phobius"/>
    </source>
</evidence>
<dbReference type="InterPro" id="IPR008972">
    <property type="entry name" value="Cupredoxin"/>
</dbReference>
<reference evidence="3 4" key="1">
    <citation type="journal article" date="2017" name="Arch. Microbiol.">
        <title>Mariprofundus micogutta sp. nov., a novel iron-oxidizing zetaproteobacterium isolated from a deep-sea hydrothermal field at the Bayonnaise knoll of the Izu-Ogasawara arc, and a description of Mariprofundales ord. nov. and Zetaproteobacteria classis nov.</title>
        <authorList>
            <person name="Makita H."/>
            <person name="Tanaka E."/>
            <person name="Mitsunobu S."/>
            <person name="Miyazaki M."/>
            <person name="Nunoura T."/>
            <person name="Uematsu K."/>
            <person name="Takaki Y."/>
            <person name="Nishi S."/>
            <person name="Shimamura S."/>
            <person name="Takai K."/>
        </authorList>
    </citation>
    <scope>NUCLEOTIDE SEQUENCE [LARGE SCALE GENOMIC DNA]</scope>
    <source>
        <strain evidence="3 4">ET2</strain>
    </source>
</reference>
<gene>
    <name evidence="3" type="ORF">MMIC_P0323</name>
</gene>
<dbReference type="GO" id="GO:0005507">
    <property type="term" value="F:copper ion binding"/>
    <property type="evidence" value="ECO:0007669"/>
    <property type="project" value="InterPro"/>
</dbReference>
<dbReference type="AlphaFoldDB" id="A0A1L8CKJ7"/>
<name>A0A1L8CKJ7_9PROT</name>